<accession>A0A6A5ZL45</accession>
<reference evidence="2" key="1">
    <citation type="journal article" date="2020" name="Stud. Mycol.">
        <title>101 Dothideomycetes genomes: a test case for predicting lifestyles and emergence of pathogens.</title>
        <authorList>
            <person name="Haridas S."/>
            <person name="Albert R."/>
            <person name="Binder M."/>
            <person name="Bloem J."/>
            <person name="Labutti K."/>
            <person name="Salamov A."/>
            <person name="Andreopoulos B."/>
            <person name="Baker S."/>
            <person name="Barry K."/>
            <person name="Bills G."/>
            <person name="Bluhm B."/>
            <person name="Cannon C."/>
            <person name="Castanera R."/>
            <person name="Culley D."/>
            <person name="Daum C."/>
            <person name="Ezra D."/>
            <person name="Gonzalez J."/>
            <person name="Henrissat B."/>
            <person name="Kuo A."/>
            <person name="Liang C."/>
            <person name="Lipzen A."/>
            <person name="Lutzoni F."/>
            <person name="Magnuson J."/>
            <person name="Mondo S."/>
            <person name="Nolan M."/>
            <person name="Ohm R."/>
            <person name="Pangilinan J."/>
            <person name="Park H.-J."/>
            <person name="Ramirez L."/>
            <person name="Alfaro M."/>
            <person name="Sun H."/>
            <person name="Tritt A."/>
            <person name="Yoshinaga Y."/>
            <person name="Zwiers L.-H."/>
            <person name="Turgeon B."/>
            <person name="Goodwin S."/>
            <person name="Spatafora J."/>
            <person name="Crous P."/>
            <person name="Grigoriev I."/>
        </authorList>
    </citation>
    <scope>NUCLEOTIDE SEQUENCE</scope>
    <source>
        <strain evidence="2">CBS 627.86</strain>
    </source>
</reference>
<name>A0A6A5ZL45_9PLEO</name>
<keyword evidence="3" id="KW-1185">Reference proteome</keyword>
<sequence>MASQELGPQDSYTPFQHLQSLLEVRNGRLYPNCESFSTQGNIEYTSILSHRNQILRWAPKVYRNLEEKDPYEGTTFDVVITVVHPSTPVRYIASLLSHSFQDDVRDGPIGEIYSHVQSDPCDTVKEAYQDLYDTIKNSLKDEEQEVVHSTTSVLDEQSEGSSHCEEDESESDSPSEYVDSEYESGSDNGNTKMEAWIGGIVTPNVAKEP</sequence>
<proteinExistence type="predicted"/>
<evidence type="ECO:0000313" key="3">
    <source>
        <dbReference type="Proteomes" id="UP000799770"/>
    </source>
</evidence>
<dbReference type="AlphaFoldDB" id="A0A6A5ZL45"/>
<feature type="region of interest" description="Disordered" evidence="1">
    <location>
        <begin position="142"/>
        <end position="209"/>
    </location>
</feature>
<protein>
    <submittedName>
        <fullName evidence="2">Uncharacterized protein</fullName>
    </submittedName>
</protein>
<feature type="compositionally biased region" description="Acidic residues" evidence="1">
    <location>
        <begin position="165"/>
        <end position="184"/>
    </location>
</feature>
<dbReference type="EMBL" id="ML977314">
    <property type="protein sequence ID" value="KAF2120005.1"/>
    <property type="molecule type" value="Genomic_DNA"/>
</dbReference>
<organism evidence="2 3">
    <name type="scientific">Lophiotrema nucula</name>
    <dbReference type="NCBI Taxonomy" id="690887"/>
    <lineage>
        <taxon>Eukaryota</taxon>
        <taxon>Fungi</taxon>
        <taxon>Dikarya</taxon>
        <taxon>Ascomycota</taxon>
        <taxon>Pezizomycotina</taxon>
        <taxon>Dothideomycetes</taxon>
        <taxon>Pleosporomycetidae</taxon>
        <taxon>Pleosporales</taxon>
        <taxon>Lophiotremataceae</taxon>
        <taxon>Lophiotrema</taxon>
    </lineage>
</organism>
<evidence type="ECO:0000313" key="2">
    <source>
        <dbReference type="EMBL" id="KAF2120005.1"/>
    </source>
</evidence>
<evidence type="ECO:0000256" key="1">
    <source>
        <dbReference type="SAM" id="MobiDB-lite"/>
    </source>
</evidence>
<gene>
    <name evidence="2" type="ORF">BDV96DRAFT_674211</name>
</gene>
<dbReference type="Proteomes" id="UP000799770">
    <property type="component" value="Unassembled WGS sequence"/>
</dbReference>